<dbReference type="Proteomes" id="UP000663722">
    <property type="component" value="Chromosome"/>
</dbReference>
<keyword evidence="2" id="KW-1185">Reference proteome</keyword>
<dbReference type="AlphaFoldDB" id="A0A975GPD5"/>
<sequence>MGKYLKNYLNIQRETCNILNREMEGIIRGVTRCEGVACQFLMESVIILF</sequence>
<protein>
    <submittedName>
        <fullName evidence="1">Uncharacterized protein</fullName>
    </submittedName>
</protein>
<reference evidence="1" key="1">
    <citation type="journal article" date="2021" name="Microb. Physiol.">
        <title>Proteogenomic Insights into the Physiology of Marine, Sulfate-Reducing, Filamentous Desulfonema limicola and Desulfonema magnum.</title>
        <authorList>
            <person name="Schnaars V."/>
            <person name="Wohlbrand L."/>
            <person name="Scheve S."/>
            <person name="Hinrichs C."/>
            <person name="Reinhardt R."/>
            <person name="Rabus R."/>
        </authorList>
    </citation>
    <scope>NUCLEOTIDE SEQUENCE</scope>
    <source>
        <strain evidence="1">4be13</strain>
    </source>
</reference>
<proteinExistence type="predicted"/>
<name>A0A975GPD5_9BACT</name>
<evidence type="ECO:0000313" key="2">
    <source>
        <dbReference type="Proteomes" id="UP000663722"/>
    </source>
</evidence>
<dbReference type="KEGG" id="dmm:dnm_047270"/>
<gene>
    <name evidence="1" type="ORF">dnm_047270</name>
</gene>
<organism evidence="1 2">
    <name type="scientific">Desulfonema magnum</name>
    <dbReference type="NCBI Taxonomy" id="45655"/>
    <lineage>
        <taxon>Bacteria</taxon>
        <taxon>Pseudomonadati</taxon>
        <taxon>Thermodesulfobacteriota</taxon>
        <taxon>Desulfobacteria</taxon>
        <taxon>Desulfobacterales</taxon>
        <taxon>Desulfococcaceae</taxon>
        <taxon>Desulfonema</taxon>
    </lineage>
</organism>
<accession>A0A975GPD5</accession>
<dbReference type="EMBL" id="CP061800">
    <property type="protein sequence ID" value="QTA88680.1"/>
    <property type="molecule type" value="Genomic_DNA"/>
</dbReference>
<evidence type="ECO:0000313" key="1">
    <source>
        <dbReference type="EMBL" id="QTA88680.1"/>
    </source>
</evidence>